<name>A0ABQ2DLB2_9MICC</name>
<evidence type="ECO:0000313" key="1">
    <source>
        <dbReference type="EMBL" id="GGJ59116.1"/>
    </source>
</evidence>
<sequence length="72" mass="8215">MTCDRAGRIKSGDVYYQSTIFPGEDPSGWDVPVVFKECAFCSERYERLYILEPLPEDQAHAVYINAMQHGRG</sequence>
<comment type="caution">
    <text evidence="1">The sequence shown here is derived from an EMBL/GenBank/DDBJ whole genome shotgun (WGS) entry which is preliminary data.</text>
</comment>
<protein>
    <submittedName>
        <fullName evidence="1">Uncharacterized protein</fullName>
    </submittedName>
</protein>
<evidence type="ECO:0000313" key="2">
    <source>
        <dbReference type="Proteomes" id="UP000606115"/>
    </source>
</evidence>
<reference evidence="2" key="1">
    <citation type="journal article" date="2019" name="Int. J. Syst. Evol. Microbiol.">
        <title>The Global Catalogue of Microorganisms (GCM) 10K type strain sequencing project: providing services to taxonomists for standard genome sequencing and annotation.</title>
        <authorList>
            <consortium name="The Broad Institute Genomics Platform"/>
            <consortium name="The Broad Institute Genome Sequencing Center for Infectious Disease"/>
            <person name="Wu L."/>
            <person name="Ma J."/>
        </authorList>
    </citation>
    <scope>NUCLEOTIDE SEQUENCE [LARGE SCALE GENOMIC DNA]</scope>
    <source>
        <strain evidence="2">CGMCC 1.3685</strain>
    </source>
</reference>
<accession>A0ABQ2DLB2</accession>
<keyword evidence="2" id="KW-1185">Reference proteome</keyword>
<proteinExistence type="predicted"/>
<dbReference type="Proteomes" id="UP000606115">
    <property type="component" value="Unassembled WGS sequence"/>
</dbReference>
<organism evidence="1 2">
    <name type="scientific">Glutamicibacter ardleyensis</name>
    <dbReference type="NCBI Taxonomy" id="225894"/>
    <lineage>
        <taxon>Bacteria</taxon>
        <taxon>Bacillati</taxon>
        <taxon>Actinomycetota</taxon>
        <taxon>Actinomycetes</taxon>
        <taxon>Micrococcales</taxon>
        <taxon>Micrococcaceae</taxon>
        <taxon>Glutamicibacter</taxon>
    </lineage>
</organism>
<dbReference type="EMBL" id="BMKX01000003">
    <property type="protein sequence ID" value="GGJ59116.1"/>
    <property type="molecule type" value="Genomic_DNA"/>
</dbReference>
<gene>
    <name evidence="1" type="ORF">GCM10007173_17310</name>
</gene>